<protein>
    <recommendedName>
        <fullName evidence="4">NEDD8-activating enzyme E1 regulatory subunit</fullName>
    </recommendedName>
</protein>
<evidence type="ECO:0000256" key="1">
    <source>
        <dbReference type="ARBA" id="ARBA00005032"/>
    </source>
</evidence>
<dbReference type="InterPro" id="IPR035985">
    <property type="entry name" value="Ubiquitin-activating_enz"/>
</dbReference>
<gene>
    <name evidence="7" type="ORF">BZA70DRAFT_198576</name>
</gene>
<evidence type="ECO:0000256" key="3">
    <source>
        <dbReference type="ARBA" id="ARBA00022786"/>
    </source>
</evidence>
<dbReference type="Gene3D" id="3.40.50.720">
    <property type="entry name" value="NAD(P)-binding Rossmann-like Domain"/>
    <property type="match status" value="2"/>
</dbReference>
<evidence type="ECO:0000256" key="5">
    <source>
        <dbReference type="SAM" id="MobiDB-lite"/>
    </source>
</evidence>
<proteinExistence type="inferred from homology"/>
<comment type="similarity">
    <text evidence="2 4">Belongs to the ubiquitin-activating E1 family. ULA1 subfamily.</text>
</comment>
<evidence type="ECO:0000259" key="6">
    <source>
        <dbReference type="Pfam" id="PF00899"/>
    </source>
</evidence>
<evidence type="ECO:0000313" key="8">
    <source>
        <dbReference type="Proteomes" id="UP001498771"/>
    </source>
</evidence>
<comment type="function">
    <text evidence="4">Regulatory subunit of the dimeric UBA3-ULA1 E1 enzyme.</text>
</comment>
<dbReference type="RefSeq" id="XP_064767061.1">
    <property type="nucleotide sequence ID" value="XM_064910104.1"/>
</dbReference>
<evidence type="ECO:0000256" key="2">
    <source>
        <dbReference type="ARBA" id="ARBA00006868"/>
    </source>
</evidence>
<dbReference type="GeneID" id="90035616"/>
<accession>A0ABR1F4G7</accession>
<feature type="region of interest" description="Disordered" evidence="5">
    <location>
        <begin position="1"/>
        <end position="20"/>
    </location>
</feature>
<dbReference type="InterPro" id="IPR030667">
    <property type="entry name" value="APP-BP1"/>
</dbReference>
<dbReference type="Pfam" id="PF00899">
    <property type="entry name" value="ThiF"/>
    <property type="match status" value="1"/>
</dbReference>
<name>A0ABR1F4G7_9ASCO</name>
<organism evidence="7 8">
    <name type="scientific">Myxozyma melibiosi</name>
    <dbReference type="NCBI Taxonomy" id="54550"/>
    <lineage>
        <taxon>Eukaryota</taxon>
        <taxon>Fungi</taxon>
        <taxon>Dikarya</taxon>
        <taxon>Ascomycota</taxon>
        <taxon>Saccharomycotina</taxon>
        <taxon>Lipomycetes</taxon>
        <taxon>Lipomycetales</taxon>
        <taxon>Lipomycetaceae</taxon>
        <taxon>Myxozyma</taxon>
    </lineage>
</organism>
<comment type="caution">
    <text evidence="7">The sequence shown here is derived from an EMBL/GenBank/DDBJ whole genome shotgun (WGS) entry which is preliminary data.</text>
</comment>
<dbReference type="SUPFAM" id="SSF69572">
    <property type="entry name" value="Activating enzymes of the ubiquitin-like proteins"/>
    <property type="match status" value="1"/>
</dbReference>
<evidence type="ECO:0000313" key="7">
    <source>
        <dbReference type="EMBL" id="KAK7204028.1"/>
    </source>
</evidence>
<dbReference type="InterPro" id="IPR045886">
    <property type="entry name" value="ThiF/MoeB/HesA"/>
</dbReference>
<dbReference type="InterPro" id="IPR000594">
    <property type="entry name" value="ThiF_NAD_FAD-bd"/>
</dbReference>
<feature type="domain" description="THIF-type NAD/FAD binding fold" evidence="6">
    <location>
        <begin position="25"/>
        <end position="528"/>
    </location>
</feature>
<sequence length="541" mass="60155">MQKAGETDVPRSATPHVVSARDRKYDRQLRLWAANGQAALEEAHVVLLTASAAGAETLKNLVLPGTGSFTVVDDKLTTEEDVDVNFFLDESSIGHPRAAKVAEFLQELNTDSVGRFESLTLSEFDKLDPSYWEKYSLVVAHQIRPSVLLPISKVLWDKKIPLVIINSIGFYARLRIVTPEHTVVESHPESTVDLRLDCPWPELERFAFGIELDGLSEMDHAHVPYLALLLIYLKQWKDAHGGSPPSTYAEKKEFKALIKTGVRSSDAENFDEAINTVWRATQATTIPSNSQAILNDDRAQNLSPSTSKFWILARAISDFTKSPSSGGHLPLSGTLPDMKADTTSYIKLQSIYRSKALEDRDWVASRVSELLLSLGRPADAISSDEVDTFCKFSRNLVVFDGRSLEEEYTPSTARAKKILQELEEENSLMSVYVGFRAVEVFEEREKRYPGTVEEVDEDEKVLKEIALEIVGSLGGTEVNERTASVLKEFVRYGGGELHNISSLLGGIAAQEIVKLITRQYVPMTNTTIFDGIQSSSAVWEL</sequence>
<dbReference type="PANTHER" id="PTHR10953:SF29">
    <property type="entry name" value="NEDD8-ACTIVATING ENZYME E1 REGULATORY SUBUNIT"/>
    <property type="match status" value="1"/>
</dbReference>
<dbReference type="PANTHER" id="PTHR10953">
    <property type="entry name" value="UBIQUITIN-ACTIVATING ENZYME E1"/>
    <property type="match status" value="1"/>
</dbReference>
<evidence type="ECO:0000256" key="4">
    <source>
        <dbReference type="PIRNR" id="PIRNR039099"/>
    </source>
</evidence>
<reference evidence="7 8" key="1">
    <citation type="submission" date="2024-03" db="EMBL/GenBank/DDBJ databases">
        <title>Genome-scale model development and genomic sequencing of the oleaginous clade Lipomyces.</title>
        <authorList>
            <consortium name="Lawrence Berkeley National Laboratory"/>
            <person name="Czajka J.J."/>
            <person name="Han Y."/>
            <person name="Kim J."/>
            <person name="Mondo S.J."/>
            <person name="Hofstad B.A."/>
            <person name="Robles A."/>
            <person name="Haridas S."/>
            <person name="Riley R."/>
            <person name="LaButti K."/>
            <person name="Pangilinan J."/>
            <person name="Andreopoulos W."/>
            <person name="Lipzen A."/>
            <person name="Yan J."/>
            <person name="Wang M."/>
            <person name="Ng V."/>
            <person name="Grigoriev I.V."/>
            <person name="Spatafora J.W."/>
            <person name="Magnuson J.K."/>
            <person name="Baker S.E."/>
            <person name="Pomraning K.R."/>
        </authorList>
    </citation>
    <scope>NUCLEOTIDE SEQUENCE [LARGE SCALE GENOMIC DNA]</scope>
    <source>
        <strain evidence="7 8">Phaff 52-87</strain>
    </source>
</reference>
<keyword evidence="8" id="KW-1185">Reference proteome</keyword>
<dbReference type="PIRSF" id="PIRSF039099">
    <property type="entry name" value="APP-BP1"/>
    <property type="match status" value="1"/>
</dbReference>
<dbReference type="Proteomes" id="UP001498771">
    <property type="component" value="Unassembled WGS sequence"/>
</dbReference>
<dbReference type="EMBL" id="JBBJBU010000009">
    <property type="protein sequence ID" value="KAK7204028.1"/>
    <property type="molecule type" value="Genomic_DNA"/>
</dbReference>
<dbReference type="CDD" id="cd01493">
    <property type="entry name" value="APPBP1_RUB"/>
    <property type="match status" value="1"/>
</dbReference>
<keyword evidence="3 4" id="KW-0833">Ubl conjugation pathway</keyword>
<comment type="pathway">
    <text evidence="1 4">Protein modification; protein neddylation.</text>
</comment>